<dbReference type="FunFam" id="1.10.287.40:FF:000004">
    <property type="entry name" value="Serine--tRNA ligase"/>
    <property type="match status" value="1"/>
</dbReference>
<dbReference type="PRINTS" id="PR00981">
    <property type="entry name" value="TRNASYNTHSER"/>
</dbReference>
<sequence length="425" mass="46981">MIDLRLLREDPDRVRASQRARGEDVALVDALLSADERRRSSGVRFDALRSEQKSLGKLIPKASAEERSELLKQAEQLKADVKAADAEQHEADEEARQLLLQLGNVVHPDVPVGGEEDFVVLETHGTIRDFAAEGFEPKDHLELGEALGAIDVERGAKVSGSRFYYLTGVGALLELALVNAAIAQSTEAGFIPMLTPALVRPRAMEGTGFLGQAAENVYHLEKDDYYLVGTSEVPLAAYHMDEIIDADKLPLRYAGFSPCFRREAGTYGKDTRGIFRVHQFDKVEMFSYVDPADAQAEHQRLLEWEKQWLTALGLPFQVIDVATGDLGASASRKFDCEAWIPTQGKYRELTSASNCDSFQARRLSVRMRDGKQVKPLSTLNGTLCAVPRTIVAILENHQLPDGSVRVPEVLRPYLGGREVLEPVAK</sequence>
<keyword evidence="5 7" id="KW-0648">Protein biosynthesis</keyword>
<keyword evidence="2 7" id="KW-0436">Ligase</keyword>
<feature type="binding site" evidence="8">
    <location>
        <position position="261"/>
    </location>
    <ligand>
        <name>L-serine</name>
        <dbReference type="ChEBI" id="CHEBI:33384"/>
    </ligand>
</feature>
<dbReference type="InterPro" id="IPR002317">
    <property type="entry name" value="Ser-tRNA-ligase_type_1"/>
</dbReference>
<organism evidence="12 13">
    <name type="scientific">Streptomyces paludis</name>
    <dbReference type="NCBI Taxonomy" id="2282738"/>
    <lineage>
        <taxon>Bacteria</taxon>
        <taxon>Bacillati</taxon>
        <taxon>Actinomycetota</taxon>
        <taxon>Actinomycetes</taxon>
        <taxon>Kitasatosporales</taxon>
        <taxon>Streptomycetaceae</taxon>
        <taxon>Streptomyces</taxon>
    </lineage>
</organism>
<comment type="function">
    <text evidence="7">Catalyzes the attachment of serine to tRNA(Ser). Is also able to aminoacylate tRNA(Sec) with serine, to form the misacylated tRNA L-seryl-tRNA(Sec), which will be further converted into selenocysteinyl-tRNA(Sec).</text>
</comment>
<dbReference type="UniPathway" id="UPA00906">
    <property type="reaction ID" value="UER00895"/>
</dbReference>
<feature type="coiled-coil region" evidence="10">
    <location>
        <begin position="67"/>
        <end position="94"/>
    </location>
</feature>
<feature type="binding site" evidence="7 8">
    <location>
        <position position="284"/>
    </location>
    <ligand>
        <name>L-serine</name>
        <dbReference type="ChEBI" id="CHEBI:33384"/>
    </ligand>
</feature>
<dbReference type="SUPFAM" id="SSF55681">
    <property type="entry name" value="Class II aaRS and biotin synthetases"/>
    <property type="match status" value="1"/>
</dbReference>
<keyword evidence="6 7" id="KW-0030">Aminoacyl-tRNA synthetase</keyword>
<evidence type="ECO:0000256" key="1">
    <source>
        <dbReference type="ARBA" id="ARBA00022490"/>
    </source>
</evidence>
<dbReference type="PIRSF" id="PIRSF001529">
    <property type="entry name" value="Ser-tRNA-synth_IIa"/>
    <property type="match status" value="1"/>
</dbReference>
<feature type="binding site" evidence="7">
    <location>
        <position position="277"/>
    </location>
    <ligand>
        <name>ATP</name>
        <dbReference type="ChEBI" id="CHEBI:30616"/>
    </ligand>
</feature>
<evidence type="ECO:0000256" key="2">
    <source>
        <dbReference type="ARBA" id="ARBA00022598"/>
    </source>
</evidence>
<dbReference type="GO" id="GO:0005524">
    <property type="term" value="F:ATP binding"/>
    <property type="evidence" value="ECO:0007669"/>
    <property type="project" value="UniProtKB-UniRule"/>
</dbReference>
<evidence type="ECO:0000313" key="13">
    <source>
        <dbReference type="Proteomes" id="UP000253868"/>
    </source>
</evidence>
<dbReference type="InterPro" id="IPR006195">
    <property type="entry name" value="aa-tRNA-synth_II"/>
</dbReference>
<dbReference type="SUPFAM" id="SSF46589">
    <property type="entry name" value="tRNA-binding arm"/>
    <property type="match status" value="1"/>
</dbReference>
<keyword evidence="10" id="KW-0175">Coiled coil</keyword>
<evidence type="ECO:0000256" key="8">
    <source>
        <dbReference type="PIRSR" id="PIRSR001529-1"/>
    </source>
</evidence>
<feature type="binding site" evidence="7 9">
    <location>
        <begin position="261"/>
        <end position="263"/>
    </location>
    <ligand>
        <name>ATP</name>
        <dbReference type="ChEBI" id="CHEBI:30616"/>
    </ligand>
</feature>
<dbReference type="GO" id="GO:0016260">
    <property type="term" value="P:selenocysteine biosynthetic process"/>
    <property type="evidence" value="ECO:0007669"/>
    <property type="project" value="UniProtKB-UniRule"/>
</dbReference>
<dbReference type="GO" id="GO:0006434">
    <property type="term" value="P:seryl-tRNA aminoacylation"/>
    <property type="evidence" value="ECO:0007669"/>
    <property type="project" value="UniProtKB-UniRule"/>
</dbReference>
<dbReference type="CDD" id="cd00770">
    <property type="entry name" value="SerRS_core"/>
    <property type="match status" value="1"/>
</dbReference>
<dbReference type="EC" id="6.1.1.11" evidence="7"/>
<dbReference type="OrthoDB" id="9804647at2"/>
<dbReference type="GO" id="GO:0005737">
    <property type="term" value="C:cytoplasm"/>
    <property type="evidence" value="ECO:0007669"/>
    <property type="project" value="UniProtKB-SubCell"/>
</dbReference>
<dbReference type="Gene3D" id="1.10.287.40">
    <property type="entry name" value="Serine-tRNA synthetase, tRNA binding domain"/>
    <property type="match status" value="1"/>
</dbReference>
<name>A0A345HQ53_9ACTN</name>
<comment type="catalytic activity">
    <reaction evidence="7">
        <text>tRNA(Sec) + L-serine + ATP = L-seryl-tRNA(Sec) + AMP + diphosphate + H(+)</text>
        <dbReference type="Rhea" id="RHEA:42580"/>
        <dbReference type="Rhea" id="RHEA-COMP:9742"/>
        <dbReference type="Rhea" id="RHEA-COMP:10128"/>
        <dbReference type="ChEBI" id="CHEBI:15378"/>
        <dbReference type="ChEBI" id="CHEBI:30616"/>
        <dbReference type="ChEBI" id="CHEBI:33019"/>
        <dbReference type="ChEBI" id="CHEBI:33384"/>
        <dbReference type="ChEBI" id="CHEBI:78442"/>
        <dbReference type="ChEBI" id="CHEBI:78533"/>
        <dbReference type="ChEBI" id="CHEBI:456215"/>
        <dbReference type="EC" id="6.1.1.11"/>
    </reaction>
</comment>
<feature type="site" description="Important for serine binding" evidence="8">
    <location>
        <position position="382"/>
    </location>
</feature>
<comment type="subcellular location">
    <subcellularLocation>
        <location evidence="7">Cytoplasm</location>
    </subcellularLocation>
</comment>
<dbReference type="RefSeq" id="WP_114660164.1">
    <property type="nucleotide sequence ID" value="NZ_CP031194.1"/>
</dbReference>
<dbReference type="InterPro" id="IPR033729">
    <property type="entry name" value="SerRS_core"/>
</dbReference>
<dbReference type="InterPro" id="IPR010978">
    <property type="entry name" value="tRNA-bd_arm"/>
</dbReference>
<dbReference type="AlphaFoldDB" id="A0A345HQ53"/>
<evidence type="ECO:0000256" key="6">
    <source>
        <dbReference type="ARBA" id="ARBA00023146"/>
    </source>
</evidence>
<feature type="domain" description="Aminoacyl-transfer RNA synthetases class-II family profile" evidence="11">
    <location>
        <begin position="139"/>
        <end position="407"/>
    </location>
</feature>
<keyword evidence="4 7" id="KW-0067">ATP-binding</keyword>
<dbReference type="FunFam" id="3.30.930.10:FF:000048">
    <property type="entry name" value="Serine--tRNA ligase"/>
    <property type="match status" value="1"/>
</dbReference>
<comment type="pathway">
    <text evidence="7">Aminoacyl-tRNA biosynthesis; selenocysteinyl-tRNA(Sec) biosynthesis; L-seryl-tRNA(Sec) from L-serine and tRNA(Sec): step 1/1.</text>
</comment>
<dbReference type="Pfam" id="PF00587">
    <property type="entry name" value="tRNA-synt_2b"/>
    <property type="match status" value="1"/>
</dbReference>
<dbReference type="Pfam" id="PF02403">
    <property type="entry name" value="Seryl_tRNA_N"/>
    <property type="match status" value="1"/>
</dbReference>
<dbReference type="HAMAP" id="MF_00176">
    <property type="entry name" value="Ser_tRNA_synth_type1"/>
    <property type="match status" value="1"/>
</dbReference>
<proteinExistence type="inferred from homology"/>
<evidence type="ECO:0000259" key="11">
    <source>
        <dbReference type="PROSITE" id="PS50862"/>
    </source>
</evidence>
<evidence type="ECO:0000256" key="10">
    <source>
        <dbReference type="SAM" id="Coils"/>
    </source>
</evidence>
<feature type="binding site" evidence="8">
    <location>
        <position position="380"/>
    </location>
    <ligand>
        <name>L-serine</name>
        <dbReference type="ChEBI" id="CHEBI:33384"/>
    </ligand>
</feature>
<dbReference type="InterPro" id="IPR042103">
    <property type="entry name" value="SerRS_1_N_sf"/>
</dbReference>
<accession>A0A345HQ53</accession>
<dbReference type="EMBL" id="CP031194">
    <property type="protein sequence ID" value="AXG78827.1"/>
    <property type="molecule type" value="Genomic_DNA"/>
</dbReference>
<feature type="binding site" evidence="7">
    <location>
        <begin position="230"/>
        <end position="232"/>
    </location>
    <ligand>
        <name>L-serine</name>
        <dbReference type="ChEBI" id="CHEBI:33384"/>
    </ligand>
</feature>
<feature type="binding site" evidence="7 9">
    <location>
        <begin position="348"/>
        <end position="351"/>
    </location>
    <ligand>
        <name>ATP</name>
        <dbReference type="ChEBI" id="CHEBI:30616"/>
    </ligand>
</feature>
<evidence type="ECO:0000256" key="7">
    <source>
        <dbReference type="HAMAP-Rule" id="MF_00176"/>
    </source>
</evidence>
<comment type="catalytic activity">
    <reaction evidence="7">
        <text>tRNA(Ser) + L-serine + ATP = L-seryl-tRNA(Ser) + AMP + diphosphate + H(+)</text>
        <dbReference type="Rhea" id="RHEA:12292"/>
        <dbReference type="Rhea" id="RHEA-COMP:9669"/>
        <dbReference type="Rhea" id="RHEA-COMP:9703"/>
        <dbReference type="ChEBI" id="CHEBI:15378"/>
        <dbReference type="ChEBI" id="CHEBI:30616"/>
        <dbReference type="ChEBI" id="CHEBI:33019"/>
        <dbReference type="ChEBI" id="CHEBI:33384"/>
        <dbReference type="ChEBI" id="CHEBI:78442"/>
        <dbReference type="ChEBI" id="CHEBI:78533"/>
        <dbReference type="ChEBI" id="CHEBI:456215"/>
        <dbReference type="EC" id="6.1.1.11"/>
    </reaction>
</comment>
<dbReference type="GO" id="GO:0004828">
    <property type="term" value="F:serine-tRNA ligase activity"/>
    <property type="evidence" value="ECO:0007669"/>
    <property type="project" value="UniProtKB-UniRule"/>
</dbReference>
<evidence type="ECO:0000313" key="12">
    <source>
        <dbReference type="EMBL" id="AXG78827.1"/>
    </source>
</evidence>
<evidence type="ECO:0000256" key="3">
    <source>
        <dbReference type="ARBA" id="ARBA00022741"/>
    </source>
</evidence>
<dbReference type="KEGG" id="spad:DVK44_15215"/>
<dbReference type="InterPro" id="IPR015866">
    <property type="entry name" value="Ser-tRNA-synth_1_N"/>
</dbReference>
<dbReference type="Proteomes" id="UP000253868">
    <property type="component" value="Chromosome"/>
</dbReference>
<reference evidence="13" key="1">
    <citation type="submission" date="2018-07" db="EMBL/GenBank/DDBJ databases">
        <authorList>
            <person name="Zhao J."/>
        </authorList>
    </citation>
    <scope>NUCLEOTIDE SEQUENCE [LARGE SCALE GENOMIC DNA]</scope>
    <source>
        <strain evidence="13">GSSD-12</strain>
    </source>
</reference>
<dbReference type="InterPro" id="IPR002314">
    <property type="entry name" value="aa-tRNA-synt_IIb"/>
</dbReference>
<evidence type="ECO:0000256" key="4">
    <source>
        <dbReference type="ARBA" id="ARBA00022840"/>
    </source>
</evidence>
<feature type="binding site" evidence="7">
    <location>
        <position position="382"/>
    </location>
    <ligand>
        <name>L-serine</name>
        <dbReference type="ChEBI" id="CHEBI:33384"/>
    </ligand>
</feature>
<dbReference type="PROSITE" id="PS50862">
    <property type="entry name" value="AA_TRNA_LIGASE_II"/>
    <property type="match status" value="1"/>
</dbReference>
<comment type="domain">
    <text evidence="7">Consists of two distinct domains, a catalytic core and a N-terminal extension that is involved in tRNA binding.</text>
</comment>
<feature type="binding site" evidence="8">
    <location>
        <position position="230"/>
    </location>
    <ligand>
        <name>L-serine</name>
        <dbReference type="ChEBI" id="CHEBI:33384"/>
    </ligand>
</feature>
<dbReference type="PANTHER" id="PTHR11778">
    <property type="entry name" value="SERYL-TRNA SYNTHETASE"/>
    <property type="match status" value="1"/>
</dbReference>
<evidence type="ECO:0000256" key="9">
    <source>
        <dbReference type="PIRSR" id="PIRSR001529-2"/>
    </source>
</evidence>
<dbReference type="InterPro" id="IPR045864">
    <property type="entry name" value="aa-tRNA-synth_II/BPL/LPL"/>
</dbReference>
<keyword evidence="13" id="KW-1185">Reference proteome</keyword>
<comment type="similarity">
    <text evidence="7">Belongs to the class-II aminoacyl-tRNA synthetase family. Type-1 seryl-tRNA synthetase subfamily.</text>
</comment>
<keyword evidence="3 7" id="KW-0547">Nucleotide-binding</keyword>
<comment type="subunit">
    <text evidence="7">Homodimer. The tRNA molecule binds across the dimer.</text>
</comment>
<protein>
    <recommendedName>
        <fullName evidence="7">Serine--tRNA ligase</fullName>
        <ecNumber evidence="7">6.1.1.11</ecNumber>
    </recommendedName>
    <alternativeName>
        <fullName evidence="7">Seryl-tRNA synthetase</fullName>
        <shortName evidence="7">SerRS</shortName>
    </alternativeName>
    <alternativeName>
        <fullName evidence="7">Seryl-tRNA(Ser/Sec) synthetase</fullName>
    </alternativeName>
</protein>
<gene>
    <name evidence="7" type="primary">serS</name>
    <name evidence="12" type="ORF">DVK44_15215</name>
</gene>
<evidence type="ECO:0000256" key="5">
    <source>
        <dbReference type="ARBA" id="ARBA00022917"/>
    </source>
</evidence>
<dbReference type="Gene3D" id="3.30.930.10">
    <property type="entry name" value="Bira Bifunctional Protein, Domain 2"/>
    <property type="match status" value="1"/>
</dbReference>
<keyword evidence="1 7" id="KW-0963">Cytoplasm</keyword>
<dbReference type="NCBIfam" id="TIGR00414">
    <property type="entry name" value="serS"/>
    <property type="match status" value="1"/>
</dbReference>
<feature type="binding site" evidence="9">
    <location>
        <begin position="277"/>
        <end position="280"/>
    </location>
    <ligand>
        <name>ATP</name>
        <dbReference type="ChEBI" id="CHEBI:30616"/>
    </ligand>
</feature>